<organism evidence="2 3">
    <name type="scientific">Yersinia frederiksenii ATCC 33641</name>
    <dbReference type="NCBI Taxonomy" id="349966"/>
    <lineage>
        <taxon>Bacteria</taxon>
        <taxon>Pseudomonadati</taxon>
        <taxon>Pseudomonadota</taxon>
        <taxon>Gammaproteobacteria</taxon>
        <taxon>Enterobacterales</taxon>
        <taxon>Yersiniaceae</taxon>
        <taxon>Yersinia</taxon>
    </lineage>
</organism>
<evidence type="ECO:0000313" key="2">
    <source>
        <dbReference type="EMBL" id="KGA43649.1"/>
    </source>
</evidence>
<name>A0ABR4VWG3_YERFR</name>
<keyword evidence="1" id="KW-0812">Transmembrane</keyword>
<protein>
    <submittedName>
        <fullName evidence="2">Uncharacterized protein</fullName>
    </submittedName>
</protein>
<evidence type="ECO:0000313" key="3">
    <source>
        <dbReference type="Proteomes" id="UP000029430"/>
    </source>
</evidence>
<proteinExistence type="predicted"/>
<feature type="transmembrane region" description="Helical" evidence="1">
    <location>
        <begin position="12"/>
        <end position="29"/>
    </location>
</feature>
<dbReference type="EMBL" id="JPPS01000010">
    <property type="protein sequence ID" value="KGA43649.1"/>
    <property type="molecule type" value="Genomic_DNA"/>
</dbReference>
<reference evidence="2 3" key="1">
    <citation type="submission" date="2014-07" db="EMBL/GenBank/DDBJ databases">
        <authorList>
            <person name="Bishop-Lilly K.A."/>
            <person name="Broomall S.M."/>
            <person name="Chain P.S."/>
            <person name="Chertkov O."/>
            <person name="Coyne S.R."/>
            <person name="Daligault H.E."/>
            <person name="Davenport K.W."/>
            <person name="Erkkila T."/>
            <person name="Frey K.G."/>
            <person name="Gibbons H.S."/>
            <person name="Gu W."/>
            <person name="Jaissle J."/>
            <person name="Johnson S.L."/>
            <person name="Koroleva G.I."/>
            <person name="Ladner J.T."/>
            <person name="Lo C.-C."/>
            <person name="Minogue T.D."/>
            <person name="Munk C."/>
            <person name="Palacios G.F."/>
            <person name="Redden C.L."/>
            <person name="Rosenzweig C.N."/>
            <person name="Scholz M.B."/>
            <person name="Teshima H."/>
            <person name="Xu Y."/>
        </authorList>
    </citation>
    <scope>NUCLEOTIDE SEQUENCE [LARGE SCALE GENOMIC DNA]</scope>
    <source>
        <strain evidence="2 3">ATCC 33641</strain>
    </source>
</reference>
<feature type="transmembrane region" description="Helical" evidence="1">
    <location>
        <begin position="36"/>
        <end position="55"/>
    </location>
</feature>
<keyword evidence="1" id="KW-1133">Transmembrane helix</keyword>
<sequence length="202" mass="21624">MNPVGFDKWLEYPVFALILFGIAVHKGFYPQTRLDIAIAFAGDICAIGFLMVVGFDPHPGDLGFRLDEIRGVFRGVFTDFKGIATFNRSRDALGFILFSRQTLTINGVIEPAVLCPAIDIQAGFIGAIGIPGAIDAGAIAVHRGTGAVTRQSRFASTFAVTVTGHQPQMETVCAIMAPLGNIATQLHHIAVTLRAQLVLTIT</sequence>
<keyword evidence="3" id="KW-1185">Reference proteome</keyword>
<gene>
    <name evidence="2" type="ORF">DJ58_4321</name>
</gene>
<evidence type="ECO:0000256" key="1">
    <source>
        <dbReference type="SAM" id="Phobius"/>
    </source>
</evidence>
<accession>A0ABR4VWG3</accession>
<keyword evidence="1" id="KW-0472">Membrane</keyword>
<comment type="caution">
    <text evidence="2">The sequence shown here is derived from an EMBL/GenBank/DDBJ whole genome shotgun (WGS) entry which is preliminary data.</text>
</comment>
<dbReference type="Proteomes" id="UP000029430">
    <property type="component" value="Unassembled WGS sequence"/>
</dbReference>